<keyword evidence="1 6" id="KW-0547">Nucleotide-binding</keyword>
<comment type="catalytic activity">
    <reaction evidence="6">
        <text>(6S)-NADPHX + ATP = ADP + phosphate + NADPH + H(+)</text>
        <dbReference type="Rhea" id="RHEA:32231"/>
        <dbReference type="ChEBI" id="CHEBI:15378"/>
        <dbReference type="ChEBI" id="CHEBI:30616"/>
        <dbReference type="ChEBI" id="CHEBI:43474"/>
        <dbReference type="ChEBI" id="CHEBI:57783"/>
        <dbReference type="ChEBI" id="CHEBI:64076"/>
        <dbReference type="ChEBI" id="CHEBI:456216"/>
        <dbReference type="EC" id="4.2.1.93"/>
    </reaction>
</comment>
<evidence type="ECO:0000313" key="8">
    <source>
        <dbReference type="EMBL" id="CAE0047980.1"/>
    </source>
</evidence>
<dbReference type="GO" id="GO:0046496">
    <property type="term" value="P:nicotinamide nucleotide metabolic process"/>
    <property type="evidence" value="ECO:0007669"/>
    <property type="project" value="UniProtKB-UniRule"/>
</dbReference>
<evidence type="ECO:0000256" key="5">
    <source>
        <dbReference type="ARBA" id="ARBA00023239"/>
    </source>
</evidence>
<feature type="domain" description="YjeF C-terminal" evidence="7">
    <location>
        <begin position="48"/>
        <end position="332"/>
    </location>
</feature>
<feature type="binding site" evidence="6">
    <location>
        <begin position="204"/>
        <end position="210"/>
    </location>
    <ligand>
        <name>(6S)-NADPHX</name>
        <dbReference type="ChEBI" id="CHEBI:64076"/>
    </ligand>
</feature>
<keyword evidence="3" id="KW-0521">NADP</keyword>
<proteinExistence type="inferred from homology"/>
<dbReference type="AlphaFoldDB" id="A0A7S2ZSH3"/>
<dbReference type="GO" id="GO:0047453">
    <property type="term" value="F:ATP-dependent NAD(P)H-hydrate dehydratase activity"/>
    <property type="evidence" value="ECO:0007669"/>
    <property type="project" value="UniProtKB-UniRule"/>
</dbReference>
<evidence type="ECO:0000313" key="10">
    <source>
        <dbReference type="EMBL" id="CAE0047982.1"/>
    </source>
</evidence>
<dbReference type="NCBIfam" id="TIGR00196">
    <property type="entry name" value="yjeF_cterm"/>
    <property type="match status" value="1"/>
</dbReference>
<dbReference type="EMBL" id="HBHW01020550">
    <property type="protein sequence ID" value="CAE0047981.1"/>
    <property type="molecule type" value="Transcribed_RNA"/>
</dbReference>
<keyword evidence="5 6" id="KW-0456">Lyase</keyword>
<gene>
    <name evidence="8" type="ORF">RMAR00112_LOCUS15967</name>
    <name evidence="9" type="ORF">RMAR00112_LOCUS15968</name>
    <name evidence="10" type="ORF">RMAR00112_LOCUS15969</name>
</gene>
<dbReference type="EMBL" id="HBHW01020553">
    <property type="protein sequence ID" value="CAE0047982.1"/>
    <property type="molecule type" value="Transcribed_RNA"/>
</dbReference>
<feature type="binding site" evidence="6">
    <location>
        <position position="267"/>
    </location>
    <ligand>
        <name>(6S)-NADPHX</name>
        <dbReference type="ChEBI" id="CHEBI:64076"/>
    </ligand>
</feature>
<dbReference type="InterPro" id="IPR000631">
    <property type="entry name" value="CARKD"/>
</dbReference>
<reference evidence="10" key="1">
    <citation type="submission" date="2021-01" db="EMBL/GenBank/DDBJ databases">
        <authorList>
            <person name="Corre E."/>
            <person name="Pelletier E."/>
            <person name="Niang G."/>
            <person name="Scheremetjew M."/>
            <person name="Finn R."/>
            <person name="Kale V."/>
            <person name="Holt S."/>
            <person name="Cochrane G."/>
            <person name="Meng A."/>
            <person name="Brown T."/>
            <person name="Cohen L."/>
        </authorList>
    </citation>
    <scope>NUCLEOTIDE SEQUENCE</scope>
    <source>
        <strain evidence="10">CCMP 769</strain>
    </source>
</reference>
<evidence type="ECO:0000256" key="3">
    <source>
        <dbReference type="ARBA" id="ARBA00022857"/>
    </source>
</evidence>
<comment type="cofactor">
    <cofactor evidence="6">
        <name>Mg(2+)</name>
        <dbReference type="ChEBI" id="CHEBI:18420"/>
    </cofactor>
</comment>
<evidence type="ECO:0000256" key="1">
    <source>
        <dbReference type="ARBA" id="ARBA00022741"/>
    </source>
</evidence>
<feature type="binding site" evidence="6">
    <location>
        <position position="147"/>
    </location>
    <ligand>
        <name>(6S)-NADPHX</name>
        <dbReference type="ChEBI" id="CHEBI:64076"/>
    </ligand>
</feature>
<accession>A0A7S2ZSH3</accession>
<evidence type="ECO:0000313" key="9">
    <source>
        <dbReference type="EMBL" id="CAE0047981.1"/>
    </source>
</evidence>
<dbReference type="InterPro" id="IPR029056">
    <property type="entry name" value="Ribokinase-like"/>
</dbReference>
<dbReference type="SUPFAM" id="SSF53613">
    <property type="entry name" value="Ribokinase-like"/>
    <property type="match status" value="1"/>
</dbReference>
<comment type="similarity">
    <text evidence="6">Belongs to the NnrD/CARKD family.</text>
</comment>
<feature type="binding site" evidence="6">
    <location>
        <begin position="257"/>
        <end position="266"/>
    </location>
    <ligand>
        <name>ATP</name>
        <dbReference type="ChEBI" id="CHEBI:30616"/>
    </ligand>
</feature>
<feature type="binding site" evidence="6">
    <location>
        <begin position="236"/>
        <end position="240"/>
    </location>
    <ligand>
        <name>ATP</name>
        <dbReference type="ChEBI" id="CHEBI:30616"/>
    </ligand>
</feature>
<dbReference type="PANTHER" id="PTHR12592">
    <property type="entry name" value="ATP-DEPENDENT (S)-NAD(P)H-HYDRATE DEHYDRATASE FAMILY MEMBER"/>
    <property type="match status" value="1"/>
</dbReference>
<comment type="catalytic activity">
    <reaction evidence="6">
        <text>(6S)-NADHX + ATP = ADP + phosphate + NADH + H(+)</text>
        <dbReference type="Rhea" id="RHEA:19017"/>
        <dbReference type="ChEBI" id="CHEBI:15378"/>
        <dbReference type="ChEBI" id="CHEBI:30616"/>
        <dbReference type="ChEBI" id="CHEBI:43474"/>
        <dbReference type="ChEBI" id="CHEBI:57945"/>
        <dbReference type="ChEBI" id="CHEBI:64074"/>
        <dbReference type="ChEBI" id="CHEBI:456216"/>
        <dbReference type="EC" id="4.2.1.93"/>
    </reaction>
</comment>
<comment type="function">
    <text evidence="6">Catalyzes the dehydration of the S-form of NAD(P)HX at the expense of ATP, which is converted to ADP. Together with NAD(P)HX epimerase, which catalyzes the epimerization of the S- and R-forms, the enzyme allows the repair of both epimers of NAD(P)HX, a damaged form of NAD(P)H that is a result of enzymatic or heat-dependent hydration.</text>
</comment>
<evidence type="ECO:0000259" key="7">
    <source>
        <dbReference type="PROSITE" id="PS51383"/>
    </source>
</evidence>
<dbReference type="Pfam" id="PF01256">
    <property type="entry name" value="Carb_kinase"/>
    <property type="match status" value="1"/>
</dbReference>
<name>A0A7S2ZSH3_9RHOD</name>
<evidence type="ECO:0000256" key="2">
    <source>
        <dbReference type="ARBA" id="ARBA00022840"/>
    </source>
</evidence>
<protein>
    <recommendedName>
        <fullName evidence="6">ATP-dependent (S)-NAD(P)H-hydrate dehydratase</fullName>
        <ecNumber evidence="6">4.2.1.93</ecNumber>
    </recommendedName>
    <alternativeName>
        <fullName evidence="6">ATP-dependent NAD(P)HX dehydratase</fullName>
    </alternativeName>
</protein>
<dbReference type="EC" id="4.2.1.93" evidence="6"/>
<keyword evidence="4 6" id="KW-0520">NAD</keyword>
<dbReference type="PANTHER" id="PTHR12592:SF0">
    <property type="entry name" value="ATP-DEPENDENT (S)-NAD(P)H-HYDRATE DEHYDRATASE"/>
    <property type="match status" value="1"/>
</dbReference>
<dbReference type="EMBL" id="HBHW01020549">
    <property type="protein sequence ID" value="CAE0047980.1"/>
    <property type="molecule type" value="Transcribed_RNA"/>
</dbReference>
<keyword evidence="6" id="KW-0597">Phosphoprotein</keyword>
<dbReference type="PROSITE" id="PS51383">
    <property type="entry name" value="YJEF_C_3"/>
    <property type="match status" value="1"/>
</dbReference>
<dbReference type="GO" id="GO:0005524">
    <property type="term" value="F:ATP binding"/>
    <property type="evidence" value="ECO:0007669"/>
    <property type="project" value="UniProtKB-KW"/>
</dbReference>
<dbReference type="Gene3D" id="3.40.1190.20">
    <property type="match status" value="1"/>
</dbReference>
<keyword evidence="2 6" id="KW-0067">ATP-binding</keyword>
<dbReference type="GO" id="GO:0110051">
    <property type="term" value="P:metabolite repair"/>
    <property type="evidence" value="ECO:0007669"/>
    <property type="project" value="TreeGrafter"/>
</dbReference>
<organism evidence="10">
    <name type="scientific">Rhodosorus marinus</name>
    <dbReference type="NCBI Taxonomy" id="101924"/>
    <lineage>
        <taxon>Eukaryota</taxon>
        <taxon>Rhodophyta</taxon>
        <taxon>Stylonematophyceae</taxon>
        <taxon>Stylonematales</taxon>
        <taxon>Stylonemataceae</taxon>
        <taxon>Rhodosorus</taxon>
    </lineage>
</organism>
<evidence type="ECO:0000256" key="6">
    <source>
        <dbReference type="HAMAP-Rule" id="MF_03157"/>
    </source>
</evidence>
<sequence length="342" mass="36755">MFRNSVRSSSFLAPPSVITRRTRLRMGDDERKSIAAATRLMNQYAGTQAEVFSQYIPRFSGSNHKGQHGRIGVVGGSLEYTGAPYYAATAALRSGAELAYIICHPDAAIPIKTYSPELIVLPFLNMEGLASALATLQRCHAIAIGPGLGRSAEARQFISAVMKMASNENIPVVLDADALWFLALQDDGPRLMHEATSRVIITPNVVEYNRLVPADSDQSLEATRKLYGDNVVVLLKGPTDVVASKGGLIDVRMPALGSPRRCGGQGDVLAGLTTLYAAWVTMSNASWDQAYIAPYFASAVTRCAAAISFEAHGRAMLTTDILDAVGKVFESAFPSSDYTEKC</sequence>
<dbReference type="HAMAP" id="MF_01965">
    <property type="entry name" value="NADHX_dehydratase"/>
    <property type="match status" value="1"/>
</dbReference>
<evidence type="ECO:0000256" key="4">
    <source>
        <dbReference type="ARBA" id="ARBA00023027"/>
    </source>
</evidence>
<dbReference type="CDD" id="cd01171">
    <property type="entry name" value="YXKO-related"/>
    <property type="match status" value="1"/>
</dbReference>